<protein>
    <submittedName>
        <fullName evidence="3">Uncharacterized protein LOC105048773</fullName>
    </submittedName>
</protein>
<feature type="compositionally biased region" description="Polar residues" evidence="1">
    <location>
        <begin position="1"/>
        <end position="13"/>
    </location>
</feature>
<proteinExistence type="predicted"/>
<accession>A0A8N4IEV0</accession>
<organism evidence="2 3">
    <name type="scientific">Elaeis guineensis var. tenera</name>
    <name type="common">Oil palm</name>
    <dbReference type="NCBI Taxonomy" id="51953"/>
    <lineage>
        <taxon>Eukaryota</taxon>
        <taxon>Viridiplantae</taxon>
        <taxon>Streptophyta</taxon>
        <taxon>Embryophyta</taxon>
        <taxon>Tracheophyta</taxon>
        <taxon>Spermatophyta</taxon>
        <taxon>Magnoliopsida</taxon>
        <taxon>Liliopsida</taxon>
        <taxon>Arecaceae</taxon>
        <taxon>Arecoideae</taxon>
        <taxon>Cocoseae</taxon>
        <taxon>Elaeidinae</taxon>
        <taxon>Elaeis</taxon>
    </lineage>
</organism>
<dbReference type="AlphaFoldDB" id="A0A8N4IEV0"/>
<dbReference type="OrthoDB" id="10562987at2759"/>
<dbReference type="RefSeq" id="XP_029121484.1">
    <property type="nucleotide sequence ID" value="XM_029265651.1"/>
</dbReference>
<reference evidence="3" key="1">
    <citation type="submission" date="2025-08" db="UniProtKB">
        <authorList>
            <consortium name="RefSeq"/>
        </authorList>
    </citation>
    <scope>IDENTIFICATION</scope>
</reference>
<gene>
    <name evidence="3" type="primary">LOC105048773</name>
</gene>
<evidence type="ECO:0000313" key="3">
    <source>
        <dbReference type="RefSeq" id="XP_029121484.1"/>
    </source>
</evidence>
<feature type="region of interest" description="Disordered" evidence="1">
    <location>
        <begin position="1"/>
        <end position="66"/>
    </location>
</feature>
<sequence>PHTPFSSANSTLPQPSPPLESIHSPIRSPCRRSTAPGPTTPPAPGRRIAGHWPAADTLPEQRPGGNLSSSITLLGIQQDRPTKIAAANWLKTAGLDTSAWKFDRELVKEIYETEILVFVARRTVPLQRSLFWRMDVFKAFLGRVLRLKEQAQMMSHYAVFQKSVSHPNGPPASSSENHVEETDMPLTNGETENKSLENGAACASGMEE</sequence>
<dbReference type="Proteomes" id="UP000504607">
    <property type="component" value="Chromosome 7"/>
</dbReference>
<keyword evidence="2" id="KW-1185">Reference proteome</keyword>
<feature type="compositionally biased region" description="Polar residues" evidence="1">
    <location>
        <begin position="164"/>
        <end position="176"/>
    </location>
</feature>
<evidence type="ECO:0000256" key="1">
    <source>
        <dbReference type="SAM" id="MobiDB-lite"/>
    </source>
</evidence>
<name>A0A8N4IEV0_ELAGV</name>
<feature type="non-terminal residue" evidence="3">
    <location>
        <position position="1"/>
    </location>
</feature>
<evidence type="ECO:0000313" key="2">
    <source>
        <dbReference type="Proteomes" id="UP000504607"/>
    </source>
</evidence>
<feature type="region of interest" description="Disordered" evidence="1">
    <location>
        <begin position="164"/>
        <end position="208"/>
    </location>
</feature>